<protein>
    <submittedName>
        <fullName evidence="3">Uncharacterized protein</fullName>
    </submittedName>
</protein>
<feature type="coiled-coil region" evidence="1">
    <location>
        <begin position="148"/>
        <end position="182"/>
    </location>
</feature>
<sequence>MTASGICSLIAKKADQRRQLLILETMAPCLPVDKLMTQREARDALEVILGPQGDLRMSVWFQSYAAIMIPGADVWGAATGEWAATVTLVQKAEKMDSPSKIPQLQDSEAETLRGEGQLFIYSILDVAVGRQALYARGLQVLWRCFQLLARQLRLRHAAEQKVETLKGEVALWKRKADEALQRLEVLQGLVCFAQDERTDTGSQTEKQEDIEGEEEMEKEEEME</sequence>
<proteinExistence type="predicted"/>
<evidence type="ECO:0000256" key="1">
    <source>
        <dbReference type="SAM" id="Coils"/>
    </source>
</evidence>
<organism evidence="3 4">
    <name type="scientific">Pogonophryne albipinna</name>
    <dbReference type="NCBI Taxonomy" id="1090488"/>
    <lineage>
        <taxon>Eukaryota</taxon>
        <taxon>Metazoa</taxon>
        <taxon>Chordata</taxon>
        <taxon>Craniata</taxon>
        <taxon>Vertebrata</taxon>
        <taxon>Euteleostomi</taxon>
        <taxon>Actinopterygii</taxon>
        <taxon>Neopterygii</taxon>
        <taxon>Teleostei</taxon>
        <taxon>Neoteleostei</taxon>
        <taxon>Acanthomorphata</taxon>
        <taxon>Eupercaria</taxon>
        <taxon>Perciformes</taxon>
        <taxon>Notothenioidei</taxon>
        <taxon>Pogonophryne</taxon>
    </lineage>
</organism>
<name>A0AAD6ABX0_9TELE</name>
<keyword evidence="1" id="KW-0175">Coiled coil</keyword>
<feature type="compositionally biased region" description="Basic and acidic residues" evidence="2">
    <location>
        <begin position="197"/>
        <end position="209"/>
    </location>
</feature>
<accession>A0AAD6ABX0</accession>
<comment type="caution">
    <text evidence="3">The sequence shown here is derived from an EMBL/GenBank/DDBJ whole genome shotgun (WGS) entry which is preliminary data.</text>
</comment>
<dbReference type="AlphaFoldDB" id="A0AAD6ABX0"/>
<feature type="compositionally biased region" description="Acidic residues" evidence="2">
    <location>
        <begin position="210"/>
        <end position="223"/>
    </location>
</feature>
<reference evidence="3" key="1">
    <citation type="submission" date="2022-11" db="EMBL/GenBank/DDBJ databases">
        <title>Chromosome-level genome of Pogonophryne albipinna.</title>
        <authorList>
            <person name="Jo E."/>
        </authorList>
    </citation>
    <scope>NUCLEOTIDE SEQUENCE</scope>
    <source>
        <strain evidence="3">SGF0006</strain>
        <tissue evidence="3">Muscle</tissue>
    </source>
</reference>
<dbReference type="Proteomes" id="UP001219934">
    <property type="component" value="Unassembled WGS sequence"/>
</dbReference>
<gene>
    <name evidence="3" type="ORF">JOQ06_004046</name>
</gene>
<dbReference type="EMBL" id="JAPTMU010000091">
    <property type="protein sequence ID" value="KAJ4922027.1"/>
    <property type="molecule type" value="Genomic_DNA"/>
</dbReference>
<evidence type="ECO:0000256" key="2">
    <source>
        <dbReference type="SAM" id="MobiDB-lite"/>
    </source>
</evidence>
<evidence type="ECO:0000313" key="4">
    <source>
        <dbReference type="Proteomes" id="UP001219934"/>
    </source>
</evidence>
<keyword evidence="4" id="KW-1185">Reference proteome</keyword>
<evidence type="ECO:0000313" key="3">
    <source>
        <dbReference type="EMBL" id="KAJ4922027.1"/>
    </source>
</evidence>
<feature type="region of interest" description="Disordered" evidence="2">
    <location>
        <begin position="197"/>
        <end position="223"/>
    </location>
</feature>